<protein>
    <recommendedName>
        <fullName evidence="3 5">Regulatory protein RecX</fullName>
    </recommendedName>
</protein>
<comment type="function">
    <text evidence="5">Modulates RecA activity.</text>
</comment>
<dbReference type="HAMAP" id="MF_01114">
    <property type="entry name" value="RecX"/>
    <property type="match status" value="1"/>
</dbReference>
<organism evidence="9 10">
    <name type="scientific">Halalkalibacter alkaliphilus</name>
    <dbReference type="NCBI Taxonomy" id="2917993"/>
    <lineage>
        <taxon>Bacteria</taxon>
        <taxon>Bacillati</taxon>
        <taxon>Bacillota</taxon>
        <taxon>Bacilli</taxon>
        <taxon>Bacillales</taxon>
        <taxon>Bacillaceae</taxon>
        <taxon>Halalkalibacter</taxon>
    </lineage>
</organism>
<evidence type="ECO:0000313" key="10">
    <source>
        <dbReference type="Proteomes" id="UP001139150"/>
    </source>
</evidence>
<sequence length="270" mass="31674">MAVIAKIEIQKRNKSRYNVFLTKGQSVEYALSVDEDLLIKHRLTKGLEIDESTLIQLIDEDEKKKTYNLAINFLSYRMRSVHEMKQYLEKKEKEQKHINEVINELLQQGFLNDEEFAKAYIRSKQLTLMKGPLKLKQELLQKGVDDAVIEAAMASFSEEVQKEKIVTWLEKQQSKKSGKVSSKAFKEKLSNQLVTKGYSQRVIVEALQLVDFPEEFTEEWEAICFQGNKMKRKLEGKFTGWEYEQRLKQQLFRKGFPMDVIEQYISEGEN</sequence>
<dbReference type="InterPro" id="IPR053925">
    <property type="entry name" value="RecX_HTH_3rd"/>
</dbReference>
<feature type="domain" description="RecX third three-helical" evidence="7">
    <location>
        <begin position="218"/>
        <end position="265"/>
    </location>
</feature>
<gene>
    <name evidence="5 9" type="primary">recX</name>
    <name evidence="9" type="ORF">MF646_19615</name>
</gene>
<dbReference type="Proteomes" id="UP001139150">
    <property type="component" value="Unassembled WGS sequence"/>
</dbReference>
<dbReference type="Pfam" id="PF02631">
    <property type="entry name" value="RecX_HTH2"/>
    <property type="match status" value="1"/>
</dbReference>
<dbReference type="PANTHER" id="PTHR33602">
    <property type="entry name" value="REGULATORY PROTEIN RECX FAMILY PROTEIN"/>
    <property type="match status" value="1"/>
</dbReference>
<feature type="domain" description="RecX second three-helical" evidence="6">
    <location>
        <begin position="112"/>
        <end position="153"/>
    </location>
</feature>
<comment type="caution">
    <text evidence="9">The sequence shown here is derived from an EMBL/GenBank/DDBJ whole genome shotgun (WGS) entry which is preliminary data.</text>
</comment>
<keyword evidence="10" id="KW-1185">Reference proteome</keyword>
<dbReference type="RefSeq" id="WP_250098191.1">
    <property type="nucleotide sequence ID" value="NZ_JAKRYL010000027.1"/>
</dbReference>
<dbReference type="InterPro" id="IPR053924">
    <property type="entry name" value="RecX_HTH_2nd"/>
</dbReference>
<evidence type="ECO:0000256" key="4">
    <source>
        <dbReference type="ARBA" id="ARBA00022490"/>
    </source>
</evidence>
<comment type="subcellular location">
    <subcellularLocation>
        <location evidence="1 5">Cytoplasm</location>
    </subcellularLocation>
</comment>
<dbReference type="InterPro" id="IPR053926">
    <property type="entry name" value="RecX_HTH_1st"/>
</dbReference>
<dbReference type="AlphaFoldDB" id="A0A9X2CW19"/>
<evidence type="ECO:0000259" key="6">
    <source>
        <dbReference type="Pfam" id="PF02631"/>
    </source>
</evidence>
<feature type="domain" description="RecX first three-helical" evidence="8">
    <location>
        <begin position="67"/>
        <end position="105"/>
    </location>
</feature>
<evidence type="ECO:0000259" key="7">
    <source>
        <dbReference type="Pfam" id="PF21981"/>
    </source>
</evidence>
<dbReference type="GO" id="GO:0006282">
    <property type="term" value="P:regulation of DNA repair"/>
    <property type="evidence" value="ECO:0007669"/>
    <property type="project" value="UniProtKB-UniRule"/>
</dbReference>
<dbReference type="Gene3D" id="1.10.10.10">
    <property type="entry name" value="Winged helix-like DNA-binding domain superfamily/Winged helix DNA-binding domain"/>
    <property type="match status" value="4"/>
</dbReference>
<evidence type="ECO:0000256" key="1">
    <source>
        <dbReference type="ARBA" id="ARBA00004496"/>
    </source>
</evidence>
<dbReference type="Pfam" id="PF21982">
    <property type="entry name" value="RecX_HTH1"/>
    <property type="match status" value="1"/>
</dbReference>
<evidence type="ECO:0000259" key="8">
    <source>
        <dbReference type="Pfam" id="PF21982"/>
    </source>
</evidence>
<dbReference type="InterPro" id="IPR036388">
    <property type="entry name" value="WH-like_DNA-bd_sf"/>
</dbReference>
<dbReference type="InterPro" id="IPR003783">
    <property type="entry name" value="Regulatory_RecX"/>
</dbReference>
<name>A0A9X2CW19_9BACI</name>
<keyword evidence="4 5" id="KW-0963">Cytoplasm</keyword>
<dbReference type="Pfam" id="PF21981">
    <property type="entry name" value="RecX_HTH3"/>
    <property type="match status" value="1"/>
</dbReference>
<evidence type="ECO:0000313" key="9">
    <source>
        <dbReference type="EMBL" id="MCL7749329.1"/>
    </source>
</evidence>
<evidence type="ECO:0000256" key="3">
    <source>
        <dbReference type="ARBA" id="ARBA00018111"/>
    </source>
</evidence>
<comment type="similarity">
    <text evidence="2 5">Belongs to the RecX family.</text>
</comment>
<dbReference type="EMBL" id="JAKRYL010000027">
    <property type="protein sequence ID" value="MCL7749329.1"/>
    <property type="molecule type" value="Genomic_DNA"/>
</dbReference>
<accession>A0A9X2CW19</accession>
<dbReference type="NCBIfam" id="NF010733">
    <property type="entry name" value="PRK14135.1"/>
    <property type="match status" value="1"/>
</dbReference>
<evidence type="ECO:0000256" key="2">
    <source>
        <dbReference type="ARBA" id="ARBA00009695"/>
    </source>
</evidence>
<evidence type="ECO:0000256" key="5">
    <source>
        <dbReference type="HAMAP-Rule" id="MF_01114"/>
    </source>
</evidence>
<dbReference type="GO" id="GO:0005737">
    <property type="term" value="C:cytoplasm"/>
    <property type="evidence" value="ECO:0007669"/>
    <property type="project" value="UniProtKB-SubCell"/>
</dbReference>
<dbReference type="PANTHER" id="PTHR33602:SF1">
    <property type="entry name" value="REGULATORY PROTEIN RECX FAMILY PROTEIN"/>
    <property type="match status" value="1"/>
</dbReference>
<reference evidence="9" key="1">
    <citation type="submission" date="2022-02" db="EMBL/GenBank/DDBJ databases">
        <title>Halalkalibacter sp. nov. isolated from Lonar Lake, India.</title>
        <authorList>
            <person name="Joshi A."/>
            <person name="Thite S."/>
            <person name="Lodha T."/>
        </authorList>
    </citation>
    <scope>NUCLEOTIDE SEQUENCE</scope>
    <source>
        <strain evidence="9">MEB205</strain>
    </source>
</reference>
<proteinExistence type="inferred from homology"/>